<dbReference type="GO" id="GO:0048311">
    <property type="term" value="P:mitochondrion distribution"/>
    <property type="evidence" value="ECO:0007669"/>
    <property type="project" value="TreeGrafter"/>
</dbReference>
<dbReference type="STRING" id="6526.A0A2C9LT33"/>
<feature type="domain" description="Trafficking kinesin-binding protein C-terminal" evidence="2">
    <location>
        <begin position="2"/>
        <end position="79"/>
    </location>
</feature>
<dbReference type="GO" id="GO:0006605">
    <property type="term" value="P:protein targeting"/>
    <property type="evidence" value="ECO:0007669"/>
    <property type="project" value="TreeGrafter"/>
</dbReference>
<dbReference type="InterPro" id="IPR022154">
    <property type="entry name" value="TRAK1/2_C"/>
</dbReference>
<protein>
    <recommendedName>
        <fullName evidence="2">Trafficking kinesin-binding protein C-terminal domain-containing protein</fullName>
    </recommendedName>
</protein>
<feature type="compositionally biased region" description="Polar residues" evidence="1">
    <location>
        <begin position="25"/>
        <end position="49"/>
    </location>
</feature>
<dbReference type="GO" id="GO:0047496">
    <property type="term" value="P:vesicle transport along microtubule"/>
    <property type="evidence" value="ECO:0007669"/>
    <property type="project" value="TreeGrafter"/>
</dbReference>
<organism evidence="3 4">
    <name type="scientific">Biomphalaria glabrata</name>
    <name type="common">Bloodfluke planorb</name>
    <name type="synonym">Freshwater snail</name>
    <dbReference type="NCBI Taxonomy" id="6526"/>
    <lineage>
        <taxon>Eukaryota</taxon>
        <taxon>Metazoa</taxon>
        <taxon>Spiralia</taxon>
        <taxon>Lophotrochozoa</taxon>
        <taxon>Mollusca</taxon>
        <taxon>Gastropoda</taxon>
        <taxon>Heterobranchia</taxon>
        <taxon>Euthyneura</taxon>
        <taxon>Panpulmonata</taxon>
        <taxon>Hygrophila</taxon>
        <taxon>Lymnaeoidea</taxon>
        <taxon>Planorbidae</taxon>
        <taxon>Biomphalaria</taxon>
    </lineage>
</organism>
<dbReference type="Pfam" id="PF12448">
    <property type="entry name" value="Milton"/>
    <property type="match status" value="1"/>
</dbReference>
<dbReference type="GO" id="GO:0017022">
    <property type="term" value="F:myosin binding"/>
    <property type="evidence" value="ECO:0007669"/>
    <property type="project" value="TreeGrafter"/>
</dbReference>
<dbReference type="PANTHER" id="PTHR15751">
    <property type="entry name" value="TRAFFICKING KINESIN-BINDING PROTEIN"/>
    <property type="match status" value="1"/>
</dbReference>
<dbReference type="AlphaFoldDB" id="A0A2C9LT33"/>
<dbReference type="VEuPathDB" id="VectorBase:BGLB034682"/>
<proteinExistence type="predicted"/>
<evidence type="ECO:0000313" key="3">
    <source>
        <dbReference type="EnsemblMetazoa" id="BGLB034682-PA"/>
    </source>
</evidence>
<reference evidence="3" key="1">
    <citation type="submission" date="2020-05" db="UniProtKB">
        <authorList>
            <consortium name="EnsemblMetazoa"/>
        </authorList>
    </citation>
    <scope>IDENTIFICATION</scope>
    <source>
        <strain evidence="3">BB02</strain>
    </source>
</reference>
<sequence length="166" mass="18874">MRRANELNERDFHEEERRKKKEQESMQSGATSPFGTKSPGSVKSYQSGYSNNWSNLPGSGLSSYKMSDKLQIVKPLEGSMTLRHWQHLATPHLGGIFEERDGVQIRGEKKLDLVEEVYSLSDFEEDDDPNVHTRKEQDSSLIYTFTDSTVRNPGPYRGLGTLSSMK</sequence>
<accession>A0A2C9LT33</accession>
<feature type="compositionally biased region" description="Basic and acidic residues" evidence="1">
    <location>
        <begin position="1"/>
        <end position="24"/>
    </location>
</feature>
<gene>
    <name evidence="3" type="primary">106075396</name>
</gene>
<evidence type="ECO:0000256" key="1">
    <source>
        <dbReference type="SAM" id="MobiDB-lite"/>
    </source>
</evidence>
<dbReference type="InterPro" id="IPR051946">
    <property type="entry name" value="Intracell_Traff-Reg"/>
</dbReference>
<evidence type="ECO:0000313" key="4">
    <source>
        <dbReference type="Proteomes" id="UP000076420"/>
    </source>
</evidence>
<dbReference type="VEuPathDB" id="VectorBase:BGLAX_026986"/>
<dbReference type="GO" id="GO:0031410">
    <property type="term" value="C:cytoplasmic vesicle"/>
    <property type="evidence" value="ECO:0007669"/>
    <property type="project" value="TreeGrafter"/>
</dbReference>
<dbReference type="KEGG" id="bgt:106075396"/>
<feature type="region of interest" description="Disordered" evidence="1">
    <location>
        <begin position="1"/>
        <end position="49"/>
    </location>
</feature>
<dbReference type="EnsemblMetazoa" id="BGLB034682-RA">
    <property type="protein sequence ID" value="BGLB034682-PA"/>
    <property type="gene ID" value="BGLB034682"/>
</dbReference>
<dbReference type="Proteomes" id="UP000076420">
    <property type="component" value="Unassembled WGS sequence"/>
</dbReference>
<dbReference type="PANTHER" id="PTHR15751:SF12">
    <property type="entry name" value="TRAFFICKING KINESIN-BINDING PROTEIN MILT"/>
    <property type="match status" value="1"/>
</dbReference>
<dbReference type="GO" id="GO:0005739">
    <property type="term" value="C:mitochondrion"/>
    <property type="evidence" value="ECO:0007669"/>
    <property type="project" value="TreeGrafter"/>
</dbReference>
<name>A0A2C9LT33_BIOGL</name>
<evidence type="ECO:0000259" key="2">
    <source>
        <dbReference type="Pfam" id="PF12448"/>
    </source>
</evidence>